<dbReference type="OrthoDB" id="5920656at2759"/>
<dbReference type="EMBL" id="JYDH01000025">
    <property type="protein sequence ID" value="KRY38480.1"/>
    <property type="molecule type" value="Genomic_DNA"/>
</dbReference>
<evidence type="ECO:0000313" key="2">
    <source>
        <dbReference type="Proteomes" id="UP000054776"/>
    </source>
</evidence>
<comment type="caution">
    <text evidence="1">The sequence shown here is derived from an EMBL/GenBank/DDBJ whole genome shotgun (WGS) entry which is preliminary data.</text>
</comment>
<organism evidence="1 2">
    <name type="scientific">Trichinella spiralis</name>
    <name type="common">Trichina worm</name>
    <dbReference type="NCBI Taxonomy" id="6334"/>
    <lineage>
        <taxon>Eukaryota</taxon>
        <taxon>Metazoa</taxon>
        <taxon>Ecdysozoa</taxon>
        <taxon>Nematoda</taxon>
        <taxon>Enoplea</taxon>
        <taxon>Dorylaimia</taxon>
        <taxon>Trichinellida</taxon>
        <taxon>Trichinellidae</taxon>
        <taxon>Trichinella</taxon>
    </lineage>
</organism>
<accession>A0A0V1BN85</accession>
<proteinExistence type="predicted"/>
<sequence length="133" mass="15254">MVRMKRGLKMFKGNITVMMMMVVVVMLVEKCTQKAAFTVRRHASVCRKFRFVAVAMGGCGLLASKVSTFNQTYLNTTLPSTSSLALDIIQKAEVSLSSVDEMIYIFEEEKKYLILILRNFKKKTIEREEKKKE</sequence>
<evidence type="ECO:0000313" key="1">
    <source>
        <dbReference type="EMBL" id="KRY38480.1"/>
    </source>
</evidence>
<keyword evidence="2" id="KW-1185">Reference proteome</keyword>
<reference evidence="1 2" key="1">
    <citation type="submission" date="2015-01" db="EMBL/GenBank/DDBJ databases">
        <title>Evolution of Trichinella species and genotypes.</title>
        <authorList>
            <person name="Korhonen P.K."/>
            <person name="Edoardo P."/>
            <person name="Giuseppe L.R."/>
            <person name="Gasser R.B."/>
        </authorList>
    </citation>
    <scope>NUCLEOTIDE SEQUENCE [LARGE SCALE GENOMIC DNA]</scope>
    <source>
        <strain evidence="1">ISS3</strain>
    </source>
</reference>
<name>A0A0V1BN85_TRISP</name>
<dbReference type="Proteomes" id="UP000054776">
    <property type="component" value="Unassembled WGS sequence"/>
</dbReference>
<dbReference type="AlphaFoldDB" id="A0A0V1BN85"/>
<gene>
    <name evidence="1" type="ORF">T01_3090</name>
</gene>
<dbReference type="InParanoid" id="A0A0V1BN85"/>
<protein>
    <submittedName>
        <fullName evidence="1">Uncharacterized protein</fullName>
    </submittedName>
</protein>